<dbReference type="EMBL" id="GG662612">
    <property type="protein sequence ID" value="EAS00640.1"/>
    <property type="molecule type" value="Genomic_DNA"/>
</dbReference>
<dbReference type="Gene3D" id="3.90.640.80">
    <property type="match status" value="1"/>
</dbReference>
<reference evidence="3" key="1">
    <citation type="journal article" date="2006" name="PLoS Biol.">
        <title>Macronuclear genome sequence of the ciliate Tetrahymena thermophila, a model eukaryote.</title>
        <authorList>
            <person name="Eisen J.A."/>
            <person name="Coyne R.S."/>
            <person name="Wu M."/>
            <person name="Wu D."/>
            <person name="Thiagarajan M."/>
            <person name="Wortman J.R."/>
            <person name="Badger J.H."/>
            <person name="Ren Q."/>
            <person name="Amedeo P."/>
            <person name="Jones K.M."/>
            <person name="Tallon L.J."/>
            <person name="Delcher A.L."/>
            <person name="Salzberg S.L."/>
            <person name="Silva J.C."/>
            <person name="Haas B.J."/>
            <person name="Majoros W.H."/>
            <person name="Farzad M."/>
            <person name="Carlton J.M."/>
            <person name="Smith R.K. Jr."/>
            <person name="Garg J."/>
            <person name="Pearlman R.E."/>
            <person name="Karrer K.M."/>
            <person name="Sun L."/>
            <person name="Manning G."/>
            <person name="Elde N.C."/>
            <person name="Turkewitz A.P."/>
            <person name="Asai D.J."/>
            <person name="Wilkes D.E."/>
            <person name="Wang Y."/>
            <person name="Cai H."/>
            <person name="Collins K."/>
            <person name="Stewart B.A."/>
            <person name="Lee S.R."/>
            <person name="Wilamowska K."/>
            <person name="Weinberg Z."/>
            <person name="Ruzzo W.L."/>
            <person name="Wloga D."/>
            <person name="Gaertig J."/>
            <person name="Frankel J."/>
            <person name="Tsao C.-C."/>
            <person name="Gorovsky M.A."/>
            <person name="Keeling P.J."/>
            <person name="Waller R.F."/>
            <person name="Patron N.J."/>
            <person name="Cherry J.M."/>
            <person name="Stover N.A."/>
            <person name="Krieger C.J."/>
            <person name="del Toro C."/>
            <person name="Ryder H.F."/>
            <person name="Williamson S.C."/>
            <person name="Barbeau R.A."/>
            <person name="Hamilton E.P."/>
            <person name="Orias E."/>
        </authorList>
    </citation>
    <scope>NUCLEOTIDE SEQUENCE [LARGE SCALE GENOMIC DNA]</scope>
    <source>
        <strain evidence="3">SB210</strain>
    </source>
</reference>
<feature type="coiled-coil region" evidence="1">
    <location>
        <begin position="66"/>
        <end position="93"/>
    </location>
</feature>
<dbReference type="AlphaFoldDB" id="I7MKY9"/>
<gene>
    <name evidence="2" type="ORF">TTHERM_00411910</name>
</gene>
<evidence type="ECO:0000313" key="2">
    <source>
        <dbReference type="EMBL" id="EAS00640.1"/>
    </source>
</evidence>
<dbReference type="HOGENOM" id="CLU_1622329_0_0_1"/>
<evidence type="ECO:0000313" key="3">
    <source>
        <dbReference type="Proteomes" id="UP000009168"/>
    </source>
</evidence>
<accession>I7MKY9</accession>
<organism evidence="2 3">
    <name type="scientific">Tetrahymena thermophila (strain SB210)</name>
    <dbReference type="NCBI Taxonomy" id="312017"/>
    <lineage>
        <taxon>Eukaryota</taxon>
        <taxon>Sar</taxon>
        <taxon>Alveolata</taxon>
        <taxon>Ciliophora</taxon>
        <taxon>Intramacronucleata</taxon>
        <taxon>Oligohymenophorea</taxon>
        <taxon>Hymenostomatida</taxon>
        <taxon>Tetrahymenina</taxon>
        <taxon>Tetrahymenidae</taxon>
        <taxon>Tetrahymena</taxon>
    </lineage>
</organism>
<proteinExistence type="predicted"/>
<protein>
    <submittedName>
        <fullName evidence="2">Uncharacterized protein</fullName>
    </submittedName>
</protein>
<keyword evidence="1" id="KW-0175">Coiled coil</keyword>
<dbReference type="KEGG" id="tet:TTHERM_00411910"/>
<dbReference type="RefSeq" id="XP_001020885.1">
    <property type="nucleotide sequence ID" value="XM_001020885.1"/>
</dbReference>
<dbReference type="Proteomes" id="UP000009168">
    <property type="component" value="Unassembled WGS sequence"/>
</dbReference>
<dbReference type="GeneID" id="7825743"/>
<name>I7MKY9_TETTS</name>
<keyword evidence="3" id="KW-1185">Reference proteome</keyword>
<sequence>MKKEQIRQQLQEQNAAAAQAKIERRNRKIKKISPKLQQKLCRSLQSYIRSSSFQPCQIESMKLNLFLAAQKSKEQLENELEQNRVEINECTKKSDLVCRVAHGRTFGKIVKKCPTCRTGQLQLEIEEGRYICQYDDSLNCYPQQNCGLAYDFSEIEHINWINSN</sequence>
<evidence type="ECO:0000256" key="1">
    <source>
        <dbReference type="SAM" id="Coils"/>
    </source>
</evidence>
<dbReference type="InParanoid" id="I7MKY9"/>